<protein>
    <submittedName>
        <fullName evidence="1">Uncharacterized protein</fullName>
    </submittedName>
</protein>
<dbReference type="AlphaFoldDB" id="A0A382QHB2"/>
<dbReference type="EMBL" id="UINC01113793">
    <property type="protein sequence ID" value="SVC83641.1"/>
    <property type="molecule type" value="Genomic_DNA"/>
</dbReference>
<gene>
    <name evidence="1" type="ORF">METZ01_LOCUS336495</name>
</gene>
<accession>A0A382QHB2</accession>
<proteinExistence type="predicted"/>
<organism evidence="1">
    <name type="scientific">marine metagenome</name>
    <dbReference type="NCBI Taxonomy" id="408172"/>
    <lineage>
        <taxon>unclassified sequences</taxon>
        <taxon>metagenomes</taxon>
        <taxon>ecological metagenomes</taxon>
    </lineage>
</organism>
<reference evidence="1" key="1">
    <citation type="submission" date="2018-05" db="EMBL/GenBank/DDBJ databases">
        <authorList>
            <person name="Lanie J.A."/>
            <person name="Ng W.-L."/>
            <person name="Kazmierczak K.M."/>
            <person name="Andrzejewski T.M."/>
            <person name="Davidsen T.M."/>
            <person name="Wayne K.J."/>
            <person name="Tettelin H."/>
            <person name="Glass J.I."/>
            <person name="Rusch D."/>
            <person name="Podicherti R."/>
            <person name="Tsui H.-C.T."/>
            <person name="Winkler M.E."/>
        </authorList>
    </citation>
    <scope>NUCLEOTIDE SEQUENCE</scope>
</reference>
<sequence>MDTRKWKSVAIRREIVEMAAEIGDRTERPTSNVFAFAVKLLKEDIEAGRLTEVPKQ</sequence>
<name>A0A382QHB2_9ZZZZ</name>
<evidence type="ECO:0000313" key="1">
    <source>
        <dbReference type="EMBL" id="SVC83641.1"/>
    </source>
</evidence>